<name>D2VTS8_NAEGR</name>
<dbReference type="Proteomes" id="UP000006671">
    <property type="component" value="Unassembled WGS sequence"/>
</dbReference>
<sequence length="407" mass="46496">MIFYLLPTSLLSQKLKWDDFKEGQIDFIQSFPFQYQNEEVRVCCSEPFGKKIVDVNVKKMIREYNIPALREIGCIVSSLSTLWVMDRWSRKIYTITDDEQPKEMEIGKKFNEALRAVEIATYTDHAIILMEDVKTGETYLFGHGSKELQRFKDDADLSQPIFIPHKELKPSSRITHISCCFSYSVCVIDNRDIHICGQNWNSSSSNATPHNWSNLVYRCPEDVISLKSGNFFFIAVLKDGRIVSGGSNGYNETTQPRTVKDVCVNDNLGFPVVSVGLGSCLSVLKSKSGNYHIFGRTKSKYGTERQLKESLCVEEDRSRTIPYDEVFVERDVEVMHYKDNSMLMIMNDSPCLIRYSQIPTPNCQFQVLPQGIVFYSKGAQVLQQLLHSALNRPKSRFISDISITVTC</sequence>
<dbReference type="Gene3D" id="2.130.10.30">
    <property type="entry name" value="Regulator of chromosome condensation 1/beta-lactamase-inhibitor protein II"/>
    <property type="match status" value="1"/>
</dbReference>
<dbReference type="RefSeq" id="XP_002672523.1">
    <property type="nucleotide sequence ID" value="XM_002672477.1"/>
</dbReference>
<dbReference type="InParanoid" id="D2VTS8"/>
<dbReference type="VEuPathDB" id="AmoebaDB:NAEGRDRAFT_72411"/>
<organism evidence="2">
    <name type="scientific">Naegleria gruberi</name>
    <name type="common">Amoeba</name>
    <dbReference type="NCBI Taxonomy" id="5762"/>
    <lineage>
        <taxon>Eukaryota</taxon>
        <taxon>Discoba</taxon>
        <taxon>Heterolobosea</taxon>
        <taxon>Tetramitia</taxon>
        <taxon>Eutetramitia</taxon>
        <taxon>Vahlkampfiidae</taxon>
        <taxon>Naegleria</taxon>
    </lineage>
</organism>
<dbReference type="InterPro" id="IPR009091">
    <property type="entry name" value="RCC1/BLIP-II"/>
</dbReference>
<gene>
    <name evidence="1" type="ORF">NAEGRDRAFT_72411</name>
</gene>
<evidence type="ECO:0000313" key="2">
    <source>
        <dbReference type="Proteomes" id="UP000006671"/>
    </source>
</evidence>
<protein>
    <submittedName>
        <fullName evidence="1">Predicted protein</fullName>
    </submittedName>
</protein>
<dbReference type="SUPFAM" id="SSF50985">
    <property type="entry name" value="RCC1/BLIP-II"/>
    <property type="match status" value="1"/>
</dbReference>
<dbReference type="AlphaFoldDB" id="D2VTS8"/>
<dbReference type="OrthoDB" id="10337208at2759"/>
<reference evidence="1 2" key="1">
    <citation type="journal article" date="2010" name="Cell">
        <title>The genome of Naegleria gruberi illuminates early eukaryotic versatility.</title>
        <authorList>
            <person name="Fritz-Laylin L.K."/>
            <person name="Prochnik S.E."/>
            <person name="Ginger M.L."/>
            <person name="Dacks J.B."/>
            <person name="Carpenter M.L."/>
            <person name="Field M.C."/>
            <person name="Kuo A."/>
            <person name="Paredez A."/>
            <person name="Chapman J."/>
            <person name="Pham J."/>
            <person name="Shu S."/>
            <person name="Neupane R."/>
            <person name="Cipriano M."/>
            <person name="Mancuso J."/>
            <person name="Tu H."/>
            <person name="Salamov A."/>
            <person name="Lindquist E."/>
            <person name="Shapiro H."/>
            <person name="Lucas S."/>
            <person name="Grigoriev I.V."/>
            <person name="Cande W.Z."/>
            <person name="Fulton C."/>
            <person name="Rokhsar D.S."/>
            <person name="Dawson S.C."/>
        </authorList>
    </citation>
    <scope>NUCLEOTIDE SEQUENCE [LARGE SCALE GENOMIC DNA]</scope>
    <source>
        <strain evidence="1 2">NEG-M</strain>
    </source>
</reference>
<dbReference type="OMA" id="ENQHTIS"/>
<proteinExistence type="predicted"/>
<dbReference type="GeneID" id="8854254"/>
<evidence type="ECO:0000313" key="1">
    <source>
        <dbReference type="EMBL" id="EFC39779.1"/>
    </source>
</evidence>
<accession>D2VTS8</accession>
<keyword evidence="2" id="KW-1185">Reference proteome</keyword>
<dbReference type="EMBL" id="GG738897">
    <property type="protein sequence ID" value="EFC39779.1"/>
    <property type="molecule type" value="Genomic_DNA"/>
</dbReference>
<dbReference type="KEGG" id="ngr:NAEGRDRAFT_72411"/>